<dbReference type="OMA" id="NEDCYEL"/>
<evidence type="ECO:0000313" key="3">
    <source>
        <dbReference type="RefSeq" id="XP_010242060.1"/>
    </source>
</evidence>
<dbReference type="AlphaFoldDB" id="A0A1U7YPU5"/>
<dbReference type="PANTHER" id="PTHR33223:SF10">
    <property type="entry name" value="AMINOTRANSFERASE-LIKE PLANT MOBILE DOMAIN-CONTAINING PROTEIN"/>
    <property type="match status" value="1"/>
</dbReference>
<sequence length="203" mass="22971">MSIKQKLGESLRSYIDRFKKEELEVTDLNSMVSMHAAINGLQVASALKCSDAKTPSKTKLEFLKKAQKYIATEEALAEDHQEEAEHSGRPSGKKRKNEDHRGDGGKDNRKPSALAMAYSQYTPLNSSRTQILMPIGEEKFVKWPEKMKGNPKRENPKKYYKFHRGVDHDNEDCYELNNKIESLIFHGHLKQFVGGEAGASSSQ</sequence>
<protein>
    <submittedName>
        <fullName evidence="3">Uncharacterized protein LOC104586501</fullName>
    </submittedName>
</protein>
<dbReference type="InParanoid" id="A0A1U7YPU5"/>
<keyword evidence="2" id="KW-1185">Reference proteome</keyword>
<proteinExistence type="predicted"/>
<name>A0A1U7YPU5_NELNU</name>
<organism evidence="2 3">
    <name type="scientific">Nelumbo nucifera</name>
    <name type="common">Sacred lotus</name>
    <dbReference type="NCBI Taxonomy" id="4432"/>
    <lineage>
        <taxon>Eukaryota</taxon>
        <taxon>Viridiplantae</taxon>
        <taxon>Streptophyta</taxon>
        <taxon>Embryophyta</taxon>
        <taxon>Tracheophyta</taxon>
        <taxon>Spermatophyta</taxon>
        <taxon>Magnoliopsida</taxon>
        <taxon>Proteales</taxon>
        <taxon>Nelumbonaceae</taxon>
        <taxon>Nelumbo</taxon>
    </lineage>
</organism>
<feature type="compositionally biased region" description="Basic and acidic residues" evidence="1">
    <location>
        <begin position="96"/>
        <end position="110"/>
    </location>
</feature>
<dbReference type="OrthoDB" id="1740536at2759"/>
<feature type="region of interest" description="Disordered" evidence="1">
    <location>
        <begin position="76"/>
        <end position="112"/>
    </location>
</feature>
<evidence type="ECO:0000313" key="2">
    <source>
        <dbReference type="Proteomes" id="UP000189703"/>
    </source>
</evidence>
<gene>
    <name evidence="3" type="primary">LOC104586501</name>
</gene>
<reference evidence="3" key="1">
    <citation type="submission" date="2025-08" db="UniProtKB">
        <authorList>
            <consortium name="RefSeq"/>
        </authorList>
    </citation>
    <scope>IDENTIFICATION</scope>
</reference>
<dbReference type="KEGG" id="nnu:104586501"/>
<dbReference type="GeneID" id="104586501"/>
<feature type="compositionally biased region" description="Basic and acidic residues" evidence="1">
    <location>
        <begin position="77"/>
        <end position="88"/>
    </location>
</feature>
<evidence type="ECO:0000256" key="1">
    <source>
        <dbReference type="SAM" id="MobiDB-lite"/>
    </source>
</evidence>
<accession>A0A1U7YPU5</accession>
<dbReference type="RefSeq" id="XP_010242060.1">
    <property type="nucleotide sequence ID" value="XM_010243758.1"/>
</dbReference>
<dbReference type="Proteomes" id="UP000189703">
    <property type="component" value="Unplaced"/>
</dbReference>
<dbReference type="PANTHER" id="PTHR33223">
    <property type="entry name" value="CCHC-TYPE DOMAIN-CONTAINING PROTEIN"/>
    <property type="match status" value="1"/>
</dbReference>